<gene>
    <name evidence="2" type="ORF">V22_11810</name>
</gene>
<evidence type="ECO:0000313" key="3">
    <source>
        <dbReference type="Proteomes" id="UP000319976"/>
    </source>
</evidence>
<dbReference type="Proteomes" id="UP000319976">
    <property type="component" value="Chromosome"/>
</dbReference>
<dbReference type="EMBL" id="CP036316">
    <property type="protein sequence ID" value="QDT63952.1"/>
    <property type="molecule type" value="Genomic_DNA"/>
</dbReference>
<keyword evidence="1" id="KW-0812">Transmembrane</keyword>
<dbReference type="KEGG" id="chya:V22_11810"/>
<keyword evidence="1" id="KW-0472">Membrane</keyword>
<keyword evidence="1" id="KW-1133">Transmembrane helix</keyword>
<sequence>MLVLVLMKVAAENDSWWWLFPSQTDTTSESTAHQPSLDEVSFNVQHSDRDLASDTFEVVEASTDGSETAIAVTSTDSNEVPQELLRGIEDDTLNIRSSERQAYLAVLRLLEAESPSDLAASAASDVTFPVLMLDPDHYRGKLLTFEGEARQASKFQPRSEEAGITELVAAWVFTPDSGTNPMHVVALGADDALLNNPQIAEGVPVTFTGYFFKRQGYASNGGLHVAPLLLAKQISIRQLPPAVQVPSVNLVPYVIGLGSVFILGLAVVLWRTTQADRAFEKSRLSRYQRASDEQIAELEHATTSTPTDFFNQLSAEQGEAEETPPAT</sequence>
<protein>
    <submittedName>
        <fullName evidence="2">Uncharacterized protein</fullName>
    </submittedName>
</protein>
<evidence type="ECO:0000313" key="2">
    <source>
        <dbReference type="EMBL" id="QDT63952.1"/>
    </source>
</evidence>
<dbReference type="AlphaFoldDB" id="A0A517T6E5"/>
<feature type="transmembrane region" description="Helical" evidence="1">
    <location>
        <begin position="250"/>
        <end position="270"/>
    </location>
</feature>
<keyword evidence="3" id="KW-1185">Reference proteome</keyword>
<organism evidence="2 3">
    <name type="scientific">Calycomorphotria hydatis</name>
    <dbReference type="NCBI Taxonomy" id="2528027"/>
    <lineage>
        <taxon>Bacteria</taxon>
        <taxon>Pseudomonadati</taxon>
        <taxon>Planctomycetota</taxon>
        <taxon>Planctomycetia</taxon>
        <taxon>Planctomycetales</taxon>
        <taxon>Planctomycetaceae</taxon>
        <taxon>Calycomorphotria</taxon>
    </lineage>
</organism>
<accession>A0A517T6E5</accession>
<proteinExistence type="predicted"/>
<reference evidence="2 3" key="1">
    <citation type="submission" date="2019-02" db="EMBL/GenBank/DDBJ databases">
        <title>Deep-cultivation of Planctomycetes and their phenomic and genomic characterization uncovers novel biology.</title>
        <authorList>
            <person name="Wiegand S."/>
            <person name="Jogler M."/>
            <person name="Boedeker C."/>
            <person name="Pinto D."/>
            <person name="Vollmers J."/>
            <person name="Rivas-Marin E."/>
            <person name="Kohn T."/>
            <person name="Peeters S.H."/>
            <person name="Heuer A."/>
            <person name="Rast P."/>
            <person name="Oberbeckmann S."/>
            <person name="Bunk B."/>
            <person name="Jeske O."/>
            <person name="Meyerdierks A."/>
            <person name="Storesund J.E."/>
            <person name="Kallscheuer N."/>
            <person name="Luecker S."/>
            <person name="Lage O.M."/>
            <person name="Pohl T."/>
            <person name="Merkel B.J."/>
            <person name="Hornburger P."/>
            <person name="Mueller R.-W."/>
            <person name="Bruemmer F."/>
            <person name="Labrenz M."/>
            <person name="Spormann A.M."/>
            <person name="Op den Camp H."/>
            <person name="Overmann J."/>
            <person name="Amann R."/>
            <person name="Jetten M.S.M."/>
            <person name="Mascher T."/>
            <person name="Medema M.H."/>
            <person name="Devos D.P."/>
            <person name="Kaster A.-K."/>
            <person name="Ovreas L."/>
            <person name="Rohde M."/>
            <person name="Galperin M.Y."/>
            <person name="Jogler C."/>
        </authorList>
    </citation>
    <scope>NUCLEOTIDE SEQUENCE [LARGE SCALE GENOMIC DNA]</scope>
    <source>
        <strain evidence="2 3">V22</strain>
    </source>
</reference>
<evidence type="ECO:0000256" key="1">
    <source>
        <dbReference type="SAM" id="Phobius"/>
    </source>
</evidence>
<name>A0A517T6E5_9PLAN</name>